<dbReference type="OrthoDB" id="194358at2759"/>
<reference evidence="4 5" key="1">
    <citation type="journal article" date="2019" name="New Phytol.">
        <title>Comparative genomics reveals unique wood-decay strategies and fruiting body development in the Schizophyllaceae.</title>
        <authorList>
            <person name="Almasi E."/>
            <person name="Sahu N."/>
            <person name="Krizsan K."/>
            <person name="Balint B."/>
            <person name="Kovacs G.M."/>
            <person name="Kiss B."/>
            <person name="Cseklye J."/>
            <person name="Drula E."/>
            <person name="Henrissat B."/>
            <person name="Nagy I."/>
            <person name="Chovatia M."/>
            <person name="Adam C."/>
            <person name="LaButti K."/>
            <person name="Lipzen A."/>
            <person name="Riley R."/>
            <person name="Grigoriev I.V."/>
            <person name="Nagy L.G."/>
        </authorList>
    </citation>
    <scope>NUCLEOTIDE SEQUENCE [LARGE SCALE GENOMIC DNA]</scope>
    <source>
        <strain evidence="4 5">NL-1724</strain>
    </source>
</reference>
<feature type="repeat" description="ANK" evidence="3">
    <location>
        <begin position="31"/>
        <end position="63"/>
    </location>
</feature>
<name>A0A550BXS3_9AGAR</name>
<keyword evidence="1" id="KW-0677">Repeat</keyword>
<evidence type="ECO:0000256" key="2">
    <source>
        <dbReference type="ARBA" id="ARBA00023043"/>
    </source>
</evidence>
<evidence type="ECO:0000256" key="1">
    <source>
        <dbReference type="ARBA" id="ARBA00022737"/>
    </source>
</evidence>
<gene>
    <name evidence="4" type="ORF">BD626DRAFT_359109</name>
</gene>
<dbReference type="InterPro" id="IPR036770">
    <property type="entry name" value="Ankyrin_rpt-contain_sf"/>
</dbReference>
<organism evidence="4 5">
    <name type="scientific">Schizophyllum amplum</name>
    <dbReference type="NCBI Taxonomy" id="97359"/>
    <lineage>
        <taxon>Eukaryota</taxon>
        <taxon>Fungi</taxon>
        <taxon>Dikarya</taxon>
        <taxon>Basidiomycota</taxon>
        <taxon>Agaricomycotina</taxon>
        <taxon>Agaricomycetes</taxon>
        <taxon>Agaricomycetidae</taxon>
        <taxon>Agaricales</taxon>
        <taxon>Schizophyllaceae</taxon>
        <taxon>Schizophyllum</taxon>
    </lineage>
</organism>
<feature type="non-terminal residue" evidence="4">
    <location>
        <position position="67"/>
    </location>
</feature>
<evidence type="ECO:0000256" key="3">
    <source>
        <dbReference type="PROSITE-ProRule" id="PRU00023"/>
    </source>
</evidence>
<dbReference type="Proteomes" id="UP000320762">
    <property type="component" value="Unassembled WGS sequence"/>
</dbReference>
<sequence length="67" mass="7377">TPLHRAAEDGHLELARLLVDHGADIEAQEEEGRTPLHLTAEGGHCEVARFLIDKGADVDSRDHKQQT</sequence>
<protein>
    <submittedName>
        <fullName evidence="4">Ankyrin repeat-containing domain protein</fullName>
    </submittedName>
</protein>
<dbReference type="EMBL" id="VDMD01000049">
    <property type="protein sequence ID" value="TRM57323.1"/>
    <property type="molecule type" value="Genomic_DNA"/>
</dbReference>
<dbReference type="PANTHER" id="PTHR24171">
    <property type="entry name" value="ANKYRIN REPEAT DOMAIN-CONTAINING PROTEIN 39-RELATED"/>
    <property type="match status" value="1"/>
</dbReference>
<keyword evidence="5" id="KW-1185">Reference proteome</keyword>
<dbReference type="AlphaFoldDB" id="A0A550BXS3"/>
<proteinExistence type="predicted"/>
<dbReference type="PANTHER" id="PTHR24171:SF9">
    <property type="entry name" value="ANKYRIN REPEAT DOMAIN-CONTAINING PROTEIN 39"/>
    <property type="match status" value="1"/>
</dbReference>
<dbReference type="SMART" id="SM00248">
    <property type="entry name" value="ANK"/>
    <property type="match status" value="2"/>
</dbReference>
<evidence type="ECO:0000313" key="5">
    <source>
        <dbReference type="Proteomes" id="UP000320762"/>
    </source>
</evidence>
<accession>A0A550BXS3</accession>
<feature type="non-terminal residue" evidence="4">
    <location>
        <position position="1"/>
    </location>
</feature>
<evidence type="ECO:0000313" key="4">
    <source>
        <dbReference type="EMBL" id="TRM57323.1"/>
    </source>
</evidence>
<keyword evidence="2 3" id="KW-0040">ANK repeat</keyword>
<dbReference type="PROSITE" id="PS50297">
    <property type="entry name" value="ANK_REP_REGION"/>
    <property type="match status" value="2"/>
</dbReference>
<dbReference type="Gene3D" id="1.25.40.20">
    <property type="entry name" value="Ankyrin repeat-containing domain"/>
    <property type="match status" value="1"/>
</dbReference>
<feature type="repeat" description="ANK" evidence="3">
    <location>
        <begin position="1"/>
        <end position="30"/>
    </location>
</feature>
<dbReference type="Pfam" id="PF12796">
    <property type="entry name" value="Ank_2"/>
    <property type="match status" value="1"/>
</dbReference>
<dbReference type="InterPro" id="IPR002110">
    <property type="entry name" value="Ankyrin_rpt"/>
</dbReference>
<dbReference type="SUPFAM" id="SSF48403">
    <property type="entry name" value="Ankyrin repeat"/>
    <property type="match status" value="1"/>
</dbReference>
<dbReference type="PROSITE" id="PS50088">
    <property type="entry name" value="ANK_REPEAT"/>
    <property type="match status" value="2"/>
</dbReference>
<dbReference type="STRING" id="97359.A0A550BXS3"/>
<comment type="caution">
    <text evidence="4">The sequence shown here is derived from an EMBL/GenBank/DDBJ whole genome shotgun (WGS) entry which is preliminary data.</text>
</comment>